<protein>
    <submittedName>
        <fullName evidence="2">Uncharacterized protein</fullName>
    </submittedName>
</protein>
<reference evidence="2" key="1">
    <citation type="submission" date="2024-02" db="UniProtKB">
        <authorList>
            <consortium name="WormBaseParasite"/>
        </authorList>
    </citation>
    <scope>IDENTIFICATION</scope>
</reference>
<accession>A0AAF3ENK5</accession>
<proteinExistence type="predicted"/>
<evidence type="ECO:0000313" key="1">
    <source>
        <dbReference type="Proteomes" id="UP000887575"/>
    </source>
</evidence>
<name>A0AAF3ENK5_9BILA</name>
<keyword evidence="1" id="KW-1185">Reference proteome</keyword>
<dbReference type="Proteomes" id="UP000887575">
    <property type="component" value="Unassembled WGS sequence"/>
</dbReference>
<sequence>MASPFYWKFAPVSLDWAPLDSHNMPTLVYPCGRRRNFWLTALPNVTVNIRIEGLYDQQGSDYLDIWTIQWLGDGNVATLKGGQEIFISFDPKLSVAPQPGTYQLRVVTYVGGLETVLMSAVGEEASATLNCLELEPFSIRTTALCQAPTASSDSSHKKGLNRLNEMSYFL</sequence>
<dbReference type="AlphaFoldDB" id="A0AAF3ENK5"/>
<evidence type="ECO:0000313" key="2">
    <source>
        <dbReference type="WBParaSite" id="MBELARI_LOCUS15573"/>
    </source>
</evidence>
<dbReference type="WBParaSite" id="MBELARI_LOCUS15573">
    <property type="protein sequence ID" value="MBELARI_LOCUS15573"/>
    <property type="gene ID" value="MBELARI_LOCUS15573"/>
</dbReference>
<organism evidence="1 2">
    <name type="scientific">Mesorhabditis belari</name>
    <dbReference type="NCBI Taxonomy" id="2138241"/>
    <lineage>
        <taxon>Eukaryota</taxon>
        <taxon>Metazoa</taxon>
        <taxon>Ecdysozoa</taxon>
        <taxon>Nematoda</taxon>
        <taxon>Chromadorea</taxon>
        <taxon>Rhabditida</taxon>
        <taxon>Rhabditina</taxon>
        <taxon>Rhabditomorpha</taxon>
        <taxon>Rhabditoidea</taxon>
        <taxon>Rhabditidae</taxon>
        <taxon>Mesorhabditinae</taxon>
        <taxon>Mesorhabditis</taxon>
    </lineage>
</organism>